<dbReference type="Gene3D" id="1.10.443.10">
    <property type="entry name" value="Intergrase catalytic core"/>
    <property type="match status" value="1"/>
</dbReference>
<evidence type="ECO:0000313" key="3">
    <source>
        <dbReference type="EMBL" id="AZS70716.1"/>
    </source>
</evidence>
<dbReference type="InterPro" id="IPR011010">
    <property type="entry name" value="DNA_brk_join_enz"/>
</dbReference>
<dbReference type="GO" id="GO:0006310">
    <property type="term" value="P:DNA recombination"/>
    <property type="evidence" value="ECO:0007669"/>
    <property type="project" value="UniProtKB-KW"/>
</dbReference>
<dbReference type="PROSITE" id="PS51898">
    <property type="entry name" value="TYR_RECOMBINASE"/>
    <property type="match status" value="1"/>
</dbReference>
<proteinExistence type="predicted"/>
<dbReference type="Proteomes" id="UP000275579">
    <property type="component" value="Chromosome"/>
</dbReference>
<feature type="domain" description="Tyr recombinase" evidence="2">
    <location>
        <begin position="1"/>
        <end position="78"/>
    </location>
</feature>
<name>A0A3Q9K017_9ACTN</name>
<gene>
    <name evidence="3" type="ORF">DDE74_06965</name>
</gene>
<evidence type="ECO:0000313" key="4">
    <source>
        <dbReference type="Proteomes" id="UP000275579"/>
    </source>
</evidence>
<dbReference type="GO" id="GO:0003677">
    <property type="term" value="F:DNA binding"/>
    <property type="evidence" value="ECO:0007669"/>
    <property type="project" value="InterPro"/>
</dbReference>
<reference evidence="3 4" key="1">
    <citation type="submission" date="2018-04" db="EMBL/GenBank/DDBJ databases">
        <title>Complete genome sequences of Streptomyces lydicus strain WYEC and characterization of antagonistic properties of biological control agents.</title>
        <authorList>
            <person name="Mariita R.M."/>
            <person name="Sello J.K."/>
        </authorList>
    </citation>
    <scope>NUCLEOTIDE SEQUENCE [LARGE SCALE GENOMIC DNA]</scope>
    <source>
        <strain evidence="3 4">WYEC 108</strain>
    </source>
</reference>
<dbReference type="InterPro" id="IPR013762">
    <property type="entry name" value="Integrase-like_cat_sf"/>
</dbReference>
<dbReference type="GO" id="GO:0015074">
    <property type="term" value="P:DNA integration"/>
    <property type="evidence" value="ECO:0007669"/>
    <property type="project" value="InterPro"/>
</dbReference>
<evidence type="ECO:0000259" key="2">
    <source>
        <dbReference type="PROSITE" id="PS51898"/>
    </source>
</evidence>
<accession>A0A3Q9K017</accession>
<dbReference type="AlphaFoldDB" id="A0A3Q9K017"/>
<dbReference type="InterPro" id="IPR002104">
    <property type="entry name" value="Integrase_catalytic"/>
</dbReference>
<dbReference type="SUPFAM" id="SSF56349">
    <property type="entry name" value="DNA breaking-rejoining enzymes"/>
    <property type="match status" value="1"/>
</dbReference>
<protein>
    <recommendedName>
        <fullName evidence="2">Tyr recombinase domain-containing protein</fullName>
    </recommendedName>
</protein>
<dbReference type="EMBL" id="CP029042">
    <property type="protein sequence ID" value="AZS70716.1"/>
    <property type="molecule type" value="Genomic_DNA"/>
</dbReference>
<keyword evidence="1" id="KW-0233">DNA recombination</keyword>
<evidence type="ECO:0000256" key="1">
    <source>
        <dbReference type="ARBA" id="ARBA00023172"/>
    </source>
</evidence>
<sequence length="121" mass="13699">MIYADLFRKSWERALKRLGLPDYNPHDLRHKWATVPLSNGAPIDEVSRWMGHSSIKITVDRYSHLTLDGSERCRQVIEATLIEATFRVHMLSGFPAPRVPGAELVLAQPGSRGNRPLPNRS</sequence>
<organism evidence="3 4">
    <name type="scientific">Streptomyces lydicus</name>
    <dbReference type="NCBI Taxonomy" id="47763"/>
    <lineage>
        <taxon>Bacteria</taxon>
        <taxon>Bacillati</taxon>
        <taxon>Actinomycetota</taxon>
        <taxon>Actinomycetes</taxon>
        <taxon>Kitasatosporales</taxon>
        <taxon>Streptomycetaceae</taxon>
        <taxon>Streptomyces</taxon>
    </lineage>
</organism>
<dbReference type="Pfam" id="PF00589">
    <property type="entry name" value="Phage_integrase"/>
    <property type="match status" value="1"/>
</dbReference>